<dbReference type="Proteomes" id="UP000222818">
    <property type="component" value="Unassembled WGS sequence"/>
</dbReference>
<evidence type="ECO:0000256" key="5">
    <source>
        <dbReference type="RuleBase" id="RU003910"/>
    </source>
</evidence>
<comment type="subunit">
    <text evidence="4">Part of the 30S ribosomal subunit. Forms a tight heterodimer with protein bS6.</text>
</comment>
<dbReference type="SUPFAM" id="SSF46911">
    <property type="entry name" value="Ribosomal protein S18"/>
    <property type="match status" value="1"/>
</dbReference>
<reference evidence="6 7" key="1">
    <citation type="journal article" date="2017" name="ISME J.">
        <title>Tremblaya phenacola PPER: an evolutionary beta-gammaproteobacterium collage.</title>
        <authorList>
            <person name="Gil R."/>
            <person name="Vargas-Chavez C."/>
            <person name="Lopez-Madrigal S."/>
            <person name="Santos-Garcia D."/>
            <person name="Latorre A."/>
            <person name="Moya A."/>
        </authorList>
    </citation>
    <scope>NUCLEOTIDE SEQUENCE [LARGE SCALE GENOMIC DNA]</scope>
    <source>
        <strain evidence="6 7">PPER</strain>
    </source>
</reference>
<evidence type="ECO:0000256" key="2">
    <source>
        <dbReference type="ARBA" id="ARBA00022980"/>
    </source>
</evidence>
<evidence type="ECO:0000313" key="7">
    <source>
        <dbReference type="Proteomes" id="UP000222818"/>
    </source>
</evidence>
<dbReference type="PANTHER" id="PTHR13479:SF40">
    <property type="entry name" value="SMALL RIBOSOMAL SUBUNIT PROTEIN BS18M"/>
    <property type="match status" value="1"/>
</dbReference>
<sequence>MKRHSKPTKTNVKNGVMPLKKKANITWSKANPIDYKDISSLRTFVTSFGKVMSSRITGTETRIQKQLSIAIKRARFLSLLPYASMHLIYKEPNRTQ</sequence>
<evidence type="ECO:0000256" key="4">
    <source>
        <dbReference type="HAMAP-Rule" id="MF_00270"/>
    </source>
</evidence>
<dbReference type="NCBIfam" id="TIGR00165">
    <property type="entry name" value="S18"/>
    <property type="match status" value="1"/>
</dbReference>
<keyword evidence="2 4" id="KW-0689">Ribosomal protein</keyword>
<dbReference type="PANTHER" id="PTHR13479">
    <property type="entry name" value="30S RIBOSOMAL PROTEIN S18"/>
    <property type="match status" value="1"/>
</dbReference>
<protein>
    <recommendedName>
        <fullName evidence="4">Small ribosomal subunit protein bS18</fullName>
    </recommendedName>
</protein>
<keyword evidence="4" id="KW-0699">rRNA-binding</keyword>
<evidence type="ECO:0000313" key="6">
    <source>
        <dbReference type="EMBL" id="PHN16251.1"/>
    </source>
</evidence>
<dbReference type="InterPro" id="IPR001648">
    <property type="entry name" value="Ribosomal_bS18"/>
</dbReference>
<proteinExistence type="inferred from homology"/>
<dbReference type="InterPro" id="IPR036870">
    <property type="entry name" value="Ribosomal_bS18_sf"/>
</dbReference>
<dbReference type="RefSeq" id="WP_186787050.1">
    <property type="nucleotide sequence ID" value="NZ_MKGN01000015.1"/>
</dbReference>
<keyword evidence="3 4" id="KW-0687">Ribonucleoprotein</keyword>
<dbReference type="EMBL" id="MKGN01000015">
    <property type="protein sequence ID" value="PHN16251.1"/>
    <property type="molecule type" value="Genomic_DNA"/>
</dbReference>
<dbReference type="AlphaFoldDB" id="A0A2G0V707"/>
<dbReference type="Pfam" id="PF01084">
    <property type="entry name" value="Ribosomal_S18"/>
    <property type="match status" value="1"/>
</dbReference>
<accession>A0A2G0V707</accession>
<dbReference type="Gene3D" id="4.10.640.10">
    <property type="entry name" value="Ribosomal protein S18"/>
    <property type="match status" value="1"/>
</dbReference>
<comment type="similarity">
    <text evidence="1 4 5">Belongs to the bacterial ribosomal protein bS18 family.</text>
</comment>
<dbReference type="GO" id="GO:0006412">
    <property type="term" value="P:translation"/>
    <property type="evidence" value="ECO:0007669"/>
    <property type="project" value="UniProtKB-UniRule"/>
</dbReference>
<dbReference type="GO" id="GO:0022627">
    <property type="term" value="C:cytosolic small ribosomal subunit"/>
    <property type="evidence" value="ECO:0007669"/>
    <property type="project" value="TreeGrafter"/>
</dbReference>
<dbReference type="GO" id="GO:0003735">
    <property type="term" value="F:structural constituent of ribosome"/>
    <property type="evidence" value="ECO:0007669"/>
    <property type="project" value="InterPro"/>
</dbReference>
<comment type="caution">
    <text evidence="6">The sequence shown here is derived from an EMBL/GenBank/DDBJ whole genome shotgun (WGS) entry which is preliminary data.</text>
</comment>
<dbReference type="PRINTS" id="PR00974">
    <property type="entry name" value="RIBOSOMALS18"/>
</dbReference>
<evidence type="ECO:0000256" key="3">
    <source>
        <dbReference type="ARBA" id="ARBA00023274"/>
    </source>
</evidence>
<keyword evidence="7" id="KW-1185">Reference proteome</keyword>
<comment type="function">
    <text evidence="4">Binds as a heterodimer with protein bS6 to the central domain of the 16S rRNA, where it helps stabilize the platform of the 30S subunit.</text>
</comment>
<dbReference type="GO" id="GO:0070181">
    <property type="term" value="F:small ribosomal subunit rRNA binding"/>
    <property type="evidence" value="ECO:0007669"/>
    <property type="project" value="TreeGrafter"/>
</dbReference>
<evidence type="ECO:0000256" key="1">
    <source>
        <dbReference type="ARBA" id="ARBA00005589"/>
    </source>
</evidence>
<gene>
    <name evidence="4 6" type="primary">rpsR</name>
    <name evidence="6" type="ORF">TPPER_00158</name>
</gene>
<dbReference type="HAMAP" id="MF_00270">
    <property type="entry name" value="Ribosomal_bS18"/>
    <property type="match status" value="1"/>
</dbReference>
<keyword evidence="4" id="KW-0694">RNA-binding</keyword>
<organism evidence="6 7">
    <name type="scientific">Candidatus Tremblayella phenacoccinincola</name>
    <dbReference type="NCBI Taxonomy" id="1010676"/>
    <lineage>
        <taxon>Bacteria</taxon>
        <taxon>Pseudomonadati</taxon>
        <taxon>Pseudomonadota</taxon>
        <taxon>Betaproteobacteria</taxon>
        <taxon>Candidatus Tremblayella</taxon>
    </lineage>
</organism>
<name>A0A2G0V707_9PROT</name>